<keyword evidence="3" id="KW-1185">Reference proteome</keyword>
<feature type="compositionally biased region" description="Polar residues" evidence="1">
    <location>
        <begin position="1"/>
        <end position="11"/>
    </location>
</feature>
<protein>
    <submittedName>
        <fullName evidence="2">Uncharacterized protein</fullName>
    </submittedName>
</protein>
<dbReference type="EMBL" id="SKCS01000180">
    <property type="protein sequence ID" value="TNN14104.1"/>
    <property type="molecule type" value="Genomic_DNA"/>
</dbReference>
<accession>A0A4Z2DCB3</accession>
<organism evidence="2 3">
    <name type="scientific">Schistosoma japonicum</name>
    <name type="common">Blood fluke</name>
    <dbReference type="NCBI Taxonomy" id="6182"/>
    <lineage>
        <taxon>Eukaryota</taxon>
        <taxon>Metazoa</taxon>
        <taxon>Spiralia</taxon>
        <taxon>Lophotrochozoa</taxon>
        <taxon>Platyhelminthes</taxon>
        <taxon>Trematoda</taxon>
        <taxon>Digenea</taxon>
        <taxon>Strigeidida</taxon>
        <taxon>Schistosomatoidea</taxon>
        <taxon>Schistosomatidae</taxon>
        <taxon>Schistosoma</taxon>
    </lineage>
</organism>
<evidence type="ECO:0000256" key="1">
    <source>
        <dbReference type="SAM" id="MobiDB-lite"/>
    </source>
</evidence>
<sequence>MLDITQMGSMTDSDDFNGDKLSPRGVIVELILKLSAANMCQTSKVKFMIKVVAPCNGTTTNKIIK</sequence>
<evidence type="ECO:0000313" key="2">
    <source>
        <dbReference type="EMBL" id="TNN14104.1"/>
    </source>
</evidence>
<comment type="caution">
    <text evidence="2">The sequence shown here is derived from an EMBL/GenBank/DDBJ whole genome shotgun (WGS) entry which is preliminary data.</text>
</comment>
<name>A0A4Z2DCB3_SCHJA</name>
<feature type="region of interest" description="Disordered" evidence="1">
    <location>
        <begin position="1"/>
        <end position="20"/>
    </location>
</feature>
<gene>
    <name evidence="2" type="ORF">EWB00_002360</name>
</gene>
<evidence type="ECO:0000313" key="3">
    <source>
        <dbReference type="Proteomes" id="UP000311919"/>
    </source>
</evidence>
<reference evidence="2 3" key="1">
    <citation type="submission" date="2019-03" db="EMBL/GenBank/DDBJ databases">
        <title>An improved genome assembly of the fluke Schistosoma japonicum.</title>
        <authorList>
            <person name="Hu W."/>
            <person name="Luo F."/>
            <person name="Yin M."/>
            <person name="Mo X."/>
            <person name="Sun C."/>
            <person name="Wu Q."/>
            <person name="Zhu B."/>
            <person name="Xiang M."/>
            <person name="Wang J."/>
            <person name="Wang Y."/>
            <person name="Zhang T."/>
            <person name="Xu B."/>
            <person name="Zheng H."/>
            <person name="Feng Z."/>
        </authorList>
    </citation>
    <scope>NUCLEOTIDE SEQUENCE [LARGE SCALE GENOMIC DNA]</scope>
    <source>
        <strain evidence="2">HuSjv2</strain>
        <tissue evidence="2">Worms</tissue>
    </source>
</reference>
<dbReference type="AlphaFoldDB" id="A0A4Z2DCB3"/>
<proteinExistence type="predicted"/>
<dbReference type="Proteomes" id="UP000311919">
    <property type="component" value="Unassembled WGS sequence"/>
</dbReference>